<evidence type="ECO:0000313" key="1">
    <source>
        <dbReference type="EMBL" id="ETO10161.1"/>
    </source>
</evidence>
<sequence>MKHSTAHSLADHTNSQMQSPSKVTLVSIIKNSKAFDLFMEHVLSVINLRICLQKKKKKIDKEFSSEHLLCYLELCQYRQSTDLTTHPKYRDDELFVLGPDMPRSMIAYDQVMSPKEKAIALINKYIRPSSRYEINISFEIRMQMLALLPIPTRTSTLLDSLAAPDYVFLFDQVLKELLGVMRDNYTDIYFFTTLQKNISLFKTVAKRSKSEFFSLTYHKKEKFRELCFHACLQQTLQ</sequence>
<evidence type="ECO:0008006" key="3">
    <source>
        <dbReference type="Google" id="ProtNLM"/>
    </source>
</evidence>
<organism evidence="1 2">
    <name type="scientific">Reticulomyxa filosa</name>
    <dbReference type="NCBI Taxonomy" id="46433"/>
    <lineage>
        <taxon>Eukaryota</taxon>
        <taxon>Sar</taxon>
        <taxon>Rhizaria</taxon>
        <taxon>Retaria</taxon>
        <taxon>Foraminifera</taxon>
        <taxon>Monothalamids</taxon>
        <taxon>Reticulomyxidae</taxon>
        <taxon>Reticulomyxa</taxon>
    </lineage>
</organism>
<comment type="caution">
    <text evidence="1">The sequence shown here is derived from an EMBL/GenBank/DDBJ whole genome shotgun (WGS) entry which is preliminary data.</text>
</comment>
<dbReference type="SUPFAM" id="SSF48097">
    <property type="entry name" value="Regulator of G-protein signaling, RGS"/>
    <property type="match status" value="1"/>
</dbReference>
<dbReference type="InterPro" id="IPR044926">
    <property type="entry name" value="RGS_subdomain_2"/>
</dbReference>
<dbReference type="AlphaFoldDB" id="X6M924"/>
<dbReference type="Gene3D" id="1.10.167.10">
    <property type="entry name" value="Regulator of G-protein Signalling 4, domain 2"/>
    <property type="match status" value="1"/>
</dbReference>
<dbReference type="EMBL" id="ASPP01023615">
    <property type="protein sequence ID" value="ETO10161.1"/>
    <property type="molecule type" value="Genomic_DNA"/>
</dbReference>
<proteinExistence type="predicted"/>
<protein>
    <recommendedName>
        <fullName evidence="3">RGS domain-containing protein</fullName>
    </recommendedName>
</protein>
<gene>
    <name evidence="1" type="ORF">RFI_27214</name>
</gene>
<evidence type="ECO:0000313" key="2">
    <source>
        <dbReference type="Proteomes" id="UP000023152"/>
    </source>
</evidence>
<dbReference type="InterPro" id="IPR036305">
    <property type="entry name" value="RGS_sf"/>
</dbReference>
<name>X6M924_RETFI</name>
<dbReference type="Proteomes" id="UP000023152">
    <property type="component" value="Unassembled WGS sequence"/>
</dbReference>
<keyword evidence="2" id="KW-1185">Reference proteome</keyword>
<reference evidence="1 2" key="1">
    <citation type="journal article" date="2013" name="Curr. Biol.">
        <title>The Genome of the Foraminiferan Reticulomyxa filosa.</title>
        <authorList>
            <person name="Glockner G."/>
            <person name="Hulsmann N."/>
            <person name="Schleicher M."/>
            <person name="Noegel A.A."/>
            <person name="Eichinger L."/>
            <person name="Gallinger C."/>
            <person name="Pawlowski J."/>
            <person name="Sierra R."/>
            <person name="Euteneuer U."/>
            <person name="Pillet L."/>
            <person name="Moustafa A."/>
            <person name="Platzer M."/>
            <person name="Groth M."/>
            <person name="Szafranski K."/>
            <person name="Schliwa M."/>
        </authorList>
    </citation>
    <scope>NUCLEOTIDE SEQUENCE [LARGE SCALE GENOMIC DNA]</scope>
</reference>
<accession>X6M924</accession>